<dbReference type="InterPro" id="IPR053238">
    <property type="entry name" value="RING-H2_zinc_finger"/>
</dbReference>
<evidence type="ECO:0000313" key="11">
    <source>
        <dbReference type="EMBL" id="GHP06764.1"/>
    </source>
</evidence>
<evidence type="ECO:0000256" key="4">
    <source>
        <dbReference type="ARBA" id="ARBA00022786"/>
    </source>
</evidence>
<accession>A0A830HI29</accession>
<dbReference type="Gene3D" id="3.30.40.10">
    <property type="entry name" value="Zinc/RING finger domain, C3HC4 (zinc finger)"/>
    <property type="match status" value="1"/>
</dbReference>
<dbReference type="GO" id="GO:0008270">
    <property type="term" value="F:zinc ion binding"/>
    <property type="evidence" value="ECO:0007669"/>
    <property type="project" value="UniProtKB-KW"/>
</dbReference>
<feature type="region of interest" description="Disordered" evidence="8">
    <location>
        <begin position="81"/>
        <end position="119"/>
    </location>
</feature>
<evidence type="ECO:0000313" key="12">
    <source>
        <dbReference type="Proteomes" id="UP000660262"/>
    </source>
</evidence>
<keyword evidence="4" id="KW-0833">Ubl conjugation pathway</keyword>
<evidence type="ECO:0000256" key="7">
    <source>
        <dbReference type="PROSITE-ProRule" id="PRU00175"/>
    </source>
</evidence>
<gene>
    <name evidence="11" type="ORF">PPROV_000550800</name>
</gene>
<dbReference type="PANTHER" id="PTHR14155:SF86">
    <property type="entry name" value="OS06G0534500 PROTEIN"/>
    <property type="match status" value="1"/>
</dbReference>
<evidence type="ECO:0000259" key="10">
    <source>
        <dbReference type="PROSITE" id="PS50089"/>
    </source>
</evidence>
<dbReference type="OrthoDB" id="7759664at2759"/>
<evidence type="ECO:0000256" key="9">
    <source>
        <dbReference type="SAM" id="Phobius"/>
    </source>
</evidence>
<dbReference type="InterPro" id="IPR001841">
    <property type="entry name" value="Znf_RING"/>
</dbReference>
<keyword evidence="12" id="KW-1185">Reference proteome</keyword>
<comment type="pathway">
    <text evidence="1">Protein modification; protein ubiquitination.</text>
</comment>
<comment type="caution">
    <text evidence="11">The sequence shown here is derived from an EMBL/GenBank/DDBJ whole genome shotgun (WGS) entry which is preliminary data.</text>
</comment>
<keyword evidence="9" id="KW-0472">Membrane</keyword>
<dbReference type="Pfam" id="PF12678">
    <property type="entry name" value="zf-rbx1"/>
    <property type="match status" value="1"/>
</dbReference>
<evidence type="ECO:0000256" key="1">
    <source>
        <dbReference type="ARBA" id="ARBA00004906"/>
    </source>
</evidence>
<dbReference type="PANTHER" id="PTHR14155">
    <property type="entry name" value="RING FINGER DOMAIN-CONTAINING"/>
    <property type="match status" value="1"/>
</dbReference>
<evidence type="ECO:0000256" key="8">
    <source>
        <dbReference type="SAM" id="MobiDB-lite"/>
    </source>
</evidence>
<reference evidence="11" key="1">
    <citation type="submission" date="2020-10" db="EMBL/GenBank/DDBJ databases">
        <title>Unveiling of a novel bifunctional photoreceptor, Dualchrome1, isolated from a cosmopolitan green alga.</title>
        <authorList>
            <person name="Suzuki S."/>
            <person name="Kawachi M."/>
        </authorList>
    </citation>
    <scope>NUCLEOTIDE SEQUENCE</scope>
    <source>
        <strain evidence="11">NIES 2893</strain>
    </source>
</reference>
<evidence type="ECO:0000256" key="2">
    <source>
        <dbReference type="ARBA" id="ARBA00022723"/>
    </source>
</evidence>
<evidence type="ECO:0000256" key="6">
    <source>
        <dbReference type="ARBA" id="ARBA00024209"/>
    </source>
</evidence>
<evidence type="ECO:0000256" key="3">
    <source>
        <dbReference type="ARBA" id="ARBA00022771"/>
    </source>
</evidence>
<feature type="compositionally biased region" description="Acidic residues" evidence="8">
    <location>
        <begin position="85"/>
        <end position="106"/>
    </location>
</feature>
<dbReference type="Proteomes" id="UP000660262">
    <property type="component" value="Unassembled WGS sequence"/>
</dbReference>
<feature type="domain" description="RING-type" evidence="10">
    <location>
        <begin position="298"/>
        <end position="356"/>
    </location>
</feature>
<keyword evidence="5" id="KW-0862">Zinc</keyword>
<feature type="transmembrane region" description="Helical" evidence="9">
    <location>
        <begin position="218"/>
        <end position="238"/>
    </location>
</feature>
<keyword evidence="2" id="KW-0479">Metal-binding</keyword>
<organism evidence="11 12">
    <name type="scientific">Pycnococcus provasolii</name>
    <dbReference type="NCBI Taxonomy" id="41880"/>
    <lineage>
        <taxon>Eukaryota</taxon>
        <taxon>Viridiplantae</taxon>
        <taxon>Chlorophyta</taxon>
        <taxon>Pseudoscourfieldiophyceae</taxon>
        <taxon>Pseudoscourfieldiales</taxon>
        <taxon>Pycnococcaceae</taxon>
        <taxon>Pycnococcus</taxon>
    </lineage>
</organism>
<dbReference type="EMBL" id="BNJQ01000014">
    <property type="protein sequence ID" value="GHP06764.1"/>
    <property type="molecule type" value="Genomic_DNA"/>
</dbReference>
<evidence type="ECO:0000256" key="5">
    <source>
        <dbReference type="ARBA" id="ARBA00022833"/>
    </source>
</evidence>
<proteinExistence type="inferred from homology"/>
<dbReference type="GO" id="GO:0016567">
    <property type="term" value="P:protein ubiquitination"/>
    <property type="evidence" value="ECO:0007669"/>
    <property type="project" value="UniProtKB-UniPathway"/>
</dbReference>
<dbReference type="UniPathway" id="UPA00143"/>
<dbReference type="SMART" id="SM00184">
    <property type="entry name" value="RING"/>
    <property type="match status" value="1"/>
</dbReference>
<dbReference type="InterPro" id="IPR013083">
    <property type="entry name" value="Znf_RING/FYVE/PHD"/>
</dbReference>
<keyword evidence="9" id="KW-1133">Transmembrane helix</keyword>
<dbReference type="InterPro" id="IPR024766">
    <property type="entry name" value="Znf_RING_H2"/>
</dbReference>
<name>A0A830HI29_9CHLO</name>
<dbReference type="AlphaFoldDB" id="A0A830HI29"/>
<keyword evidence="3 7" id="KW-0863">Zinc-finger</keyword>
<dbReference type="PROSITE" id="PS50089">
    <property type="entry name" value="ZF_RING_2"/>
    <property type="match status" value="1"/>
</dbReference>
<comment type="similarity">
    <text evidence="6">Belongs to the RING-type zinc finger family. ATL subfamily.</text>
</comment>
<keyword evidence="9" id="KW-0812">Transmembrane</keyword>
<sequence length="369" mass="40448">MEATMRHRMGGYAAARRQNRRVMTPARAVTASMVHFLDPSTEGKKQCAPGYQDVTGSWIHRQTYLDANYLQYTTTSSLLLPPADDYYDNNKEEEEAPPATEEDEDSSSSTTTAGMRKAGNMEALQPRRYRYANQVDGRTMCLPKAISIVAGGYLFPKYADTSTMLFLSVPEMHLVNDLCPRGYVDMSIYFVTAREGQRCILHTPGGLWRNYFGNHTSWAMVVIVVLAACVVAGLYWSYRRSVARATRMRDTTAAEAAVYALTLPTAATPGSSPTRLSEAAIASIPCITPNEKDDDSVCAICLQSLSEGKNKAVDEESQAASPSAGLVKQLPSCGHIFHAACLDAWLRVSTTCPTCRANVEQKSECESDS</sequence>
<dbReference type="SUPFAM" id="SSF57850">
    <property type="entry name" value="RING/U-box"/>
    <property type="match status" value="1"/>
</dbReference>
<protein>
    <recommendedName>
        <fullName evidence="10">RING-type domain-containing protein</fullName>
    </recommendedName>
</protein>